<dbReference type="Proteomes" id="UP000762676">
    <property type="component" value="Unassembled WGS sequence"/>
</dbReference>
<protein>
    <submittedName>
        <fullName evidence="2">Uncharacterized protein</fullName>
    </submittedName>
</protein>
<gene>
    <name evidence="2" type="ORF">ElyMa_004253700</name>
</gene>
<name>A0AAV4GUU6_9GAST</name>
<proteinExistence type="predicted"/>
<accession>A0AAV4GUU6</accession>
<evidence type="ECO:0000256" key="1">
    <source>
        <dbReference type="SAM" id="MobiDB-lite"/>
    </source>
</evidence>
<evidence type="ECO:0000313" key="3">
    <source>
        <dbReference type="Proteomes" id="UP000762676"/>
    </source>
</evidence>
<feature type="compositionally biased region" description="Basic residues" evidence="1">
    <location>
        <begin position="68"/>
        <end position="78"/>
    </location>
</feature>
<sequence>MNYGPFLLAEKKRIPHQTHGDALTSIPNGEARVWVYMDVCKSTLSCPLLAGRWAWMQRDSGDGGGGGKTKKTRTKHQKGLSVGGGSAASLTV</sequence>
<dbReference type="AlphaFoldDB" id="A0AAV4GUU6"/>
<evidence type="ECO:0000313" key="2">
    <source>
        <dbReference type="EMBL" id="GFR88500.1"/>
    </source>
</evidence>
<feature type="region of interest" description="Disordered" evidence="1">
    <location>
        <begin position="59"/>
        <end position="92"/>
    </location>
</feature>
<organism evidence="2 3">
    <name type="scientific">Elysia marginata</name>
    <dbReference type="NCBI Taxonomy" id="1093978"/>
    <lineage>
        <taxon>Eukaryota</taxon>
        <taxon>Metazoa</taxon>
        <taxon>Spiralia</taxon>
        <taxon>Lophotrochozoa</taxon>
        <taxon>Mollusca</taxon>
        <taxon>Gastropoda</taxon>
        <taxon>Heterobranchia</taxon>
        <taxon>Euthyneura</taxon>
        <taxon>Panpulmonata</taxon>
        <taxon>Sacoglossa</taxon>
        <taxon>Placobranchoidea</taxon>
        <taxon>Plakobranchidae</taxon>
        <taxon>Elysia</taxon>
    </lineage>
</organism>
<dbReference type="EMBL" id="BMAT01008571">
    <property type="protein sequence ID" value="GFR88500.1"/>
    <property type="molecule type" value="Genomic_DNA"/>
</dbReference>
<reference evidence="2 3" key="1">
    <citation type="journal article" date="2021" name="Elife">
        <title>Chloroplast acquisition without the gene transfer in kleptoplastic sea slugs, Plakobranchus ocellatus.</title>
        <authorList>
            <person name="Maeda T."/>
            <person name="Takahashi S."/>
            <person name="Yoshida T."/>
            <person name="Shimamura S."/>
            <person name="Takaki Y."/>
            <person name="Nagai Y."/>
            <person name="Toyoda A."/>
            <person name="Suzuki Y."/>
            <person name="Arimoto A."/>
            <person name="Ishii H."/>
            <person name="Satoh N."/>
            <person name="Nishiyama T."/>
            <person name="Hasebe M."/>
            <person name="Maruyama T."/>
            <person name="Minagawa J."/>
            <person name="Obokata J."/>
            <person name="Shigenobu S."/>
        </authorList>
    </citation>
    <scope>NUCLEOTIDE SEQUENCE [LARGE SCALE GENOMIC DNA]</scope>
</reference>
<keyword evidence="3" id="KW-1185">Reference proteome</keyword>
<comment type="caution">
    <text evidence="2">The sequence shown here is derived from an EMBL/GenBank/DDBJ whole genome shotgun (WGS) entry which is preliminary data.</text>
</comment>